<reference evidence="2" key="1">
    <citation type="submission" date="2020-05" db="EMBL/GenBank/DDBJ databases">
        <authorList>
            <person name="Chiriac C."/>
            <person name="Salcher M."/>
            <person name="Ghai R."/>
            <person name="Kavagutti S V."/>
        </authorList>
    </citation>
    <scope>NUCLEOTIDE SEQUENCE</scope>
</reference>
<evidence type="ECO:0000313" key="2">
    <source>
        <dbReference type="EMBL" id="CAB4816051.1"/>
    </source>
</evidence>
<protein>
    <submittedName>
        <fullName evidence="2">Unannotated protein</fullName>
    </submittedName>
</protein>
<accession>A0A6J6Z2K9</accession>
<name>A0A6J6Z2K9_9ZZZZ</name>
<feature type="region of interest" description="Disordered" evidence="1">
    <location>
        <begin position="13"/>
        <end position="100"/>
    </location>
</feature>
<feature type="compositionally biased region" description="Basic and acidic residues" evidence="1">
    <location>
        <begin position="45"/>
        <end position="70"/>
    </location>
</feature>
<gene>
    <name evidence="2" type="ORF">UFOPK3037_01681</name>
</gene>
<dbReference type="EMBL" id="CAFAAO010000038">
    <property type="protein sequence ID" value="CAB4816051.1"/>
    <property type="molecule type" value="Genomic_DNA"/>
</dbReference>
<proteinExistence type="predicted"/>
<evidence type="ECO:0000256" key="1">
    <source>
        <dbReference type="SAM" id="MobiDB-lite"/>
    </source>
</evidence>
<organism evidence="2">
    <name type="scientific">freshwater metagenome</name>
    <dbReference type="NCBI Taxonomy" id="449393"/>
    <lineage>
        <taxon>unclassified sequences</taxon>
        <taxon>metagenomes</taxon>
        <taxon>ecological metagenomes</taxon>
    </lineage>
</organism>
<sequence length="116" mass="12489">MSCWRYSVVGLVHRRSDDGGGGGGGIDPHRDTGHCTNRQGNVGGRARDNTPDHGADDSDDRCRLRDEVGKLPRLFVGKPPAGNQPRQADAGGGAEKGLPLVLTKPEEHDYLLKTYE</sequence>
<dbReference type="AlphaFoldDB" id="A0A6J6Z2K9"/>